<dbReference type="GO" id="GO:0016020">
    <property type="term" value="C:membrane"/>
    <property type="evidence" value="ECO:0007669"/>
    <property type="project" value="InterPro"/>
</dbReference>
<dbReference type="PROSITE" id="PS50885">
    <property type="entry name" value="HAMP"/>
    <property type="match status" value="1"/>
</dbReference>
<proteinExistence type="inferred from homology"/>
<dbReference type="AlphaFoldDB" id="A0A367XJW6"/>
<dbReference type="Proteomes" id="UP000252517">
    <property type="component" value="Unassembled WGS sequence"/>
</dbReference>
<evidence type="ECO:0000256" key="4">
    <source>
        <dbReference type="SAM" id="Phobius"/>
    </source>
</evidence>
<dbReference type="Pfam" id="PF00672">
    <property type="entry name" value="HAMP"/>
    <property type="match status" value="1"/>
</dbReference>
<dbReference type="PANTHER" id="PTHR32089:SF112">
    <property type="entry name" value="LYSOZYME-LIKE PROTEIN-RELATED"/>
    <property type="match status" value="1"/>
</dbReference>
<dbReference type="InterPro" id="IPR004089">
    <property type="entry name" value="MCPsignal_dom"/>
</dbReference>
<evidence type="ECO:0000313" key="8">
    <source>
        <dbReference type="EMBL" id="RCK53957.1"/>
    </source>
</evidence>
<dbReference type="Gene3D" id="1.10.287.950">
    <property type="entry name" value="Methyl-accepting chemotaxis protein"/>
    <property type="match status" value="1"/>
</dbReference>
<feature type="domain" description="HAMP" evidence="6">
    <location>
        <begin position="333"/>
        <end position="386"/>
    </location>
</feature>
<evidence type="ECO:0000256" key="1">
    <source>
        <dbReference type="ARBA" id="ARBA00023224"/>
    </source>
</evidence>
<feature type="transmembrane region" description="Helical" evidence="4">
    <location>
        <begin position="12"/>
        <end position="34"/>
    </location>
</feature>
<dbReference type="PANTHER" id="PTHR32089">
    <property type="entry name" value="METHYL-ACCEPTING CHEMOTAXIS PROTEIN MCPB"/>
    <property type="match status" value="1"/>
</dbReference>
<evidence type="ECO:0000256" key="2">
    <source>
        <dbReference type="ARBA" id="ARBA00029447"/>
    </source>
</evidence>
<evidence type="ECO:0000259" key="5">
    <source>
        <dbReference type="PROSITE" id="PS50111"/>
    </source>
</evidence>
<dbReference type="InterPro" id="IPR003660">
    <property type="entry name" value="HAMP_dom"/>
</dbReference>
<dbReference type="GO" id="GO:0007165">
    <property type="term" value="P:signal transduction"/>
    <property type="evidence" value="ECO:0007669"/>
    <property type="project" value="UniProtKB-KW"/>
</dbReference>
<dbReference type="InterPro" id="IPR010910">
    <property type="entry name" value="Nitrate/nitrite_sensing_bac"/>
</dbReference>
<sequence length="685" mass="73325">MFSDIRIGVKLAISLVPPVIALVVLSLFVIGARYQEMNELSKIRGLASLAGEIGETVHELQKERGASAGFIGSGGKEFGAQLQEQRTLSDQKITALNDALSGFDMDRYDLELQSKIMAFTRQVDQIGKTRIAVDALDLKVPDVVGFYTGIITSMLGTVNEAAQLSNDPEILRFIASYNNFMQAKERAGLERATGAVGFGMGKFEPALYRRFIELITLQDGYLSVFKEFANPDLTNFYNQTMADPAVKKVADLRAIALNYPVTGTTNDVAGSDWFATITQKINLYKTVEDYIAAQLVLRADNKFSTAQIFFFATLAGLFIVIALACGLVFAVGRSVTNPIRDMTSCMTALADGNFSQNIGGQDRGDEVGDMARSVEVFRQNLEENRNIVRQREADQRARDAHAERIEKLTNAFRGNVDSLLDRVARASDDLQGTSMTMNDAVLQSRDRAIEVASNAEEASGNVSTVSAATEELANSILEISRQIEAASSAASEAAKDARDADGIANTLREATGRIGEVIGLIGDIANQTNLLALNATIEAARAGEAGKGFAVVAGEVKNLASQTSKATDEISGHINSLQAATDQAIGAFGRIGSRIEELDTTSASLSAAVNEQQAATSEIAVNVERAASGTGEVSRNIADVSAATEQADQAVQNLMKACESVTGVSTDLRTEIEDFLKSVAEDKAV</sequence>
<dbReference type="SMART" id="SM00304">
    <property type="entry name" value="HAMP"/>
    <property type="match status" value="1"/>
</dbReference>
<evidence type="ECO:0000259" key="6">
    <source>
        <dbReference type="PROSITE" id="PS50885"/>
    </source>
</evidence>
<dbReference type="PROSITE" id="PS50906">
    <property type="entry name" value="NIT"/>
    <property type="match status" value="1"/>
</dbReference>
<dbReference type="SUPFAM" id="SSF58104">
    <property type="entry name" value="Methyl-accepting chemotaxis protein (MCP) signaling domain"/>
    <property type="match status" value="1"/>
</dbReference>
<accession>A0A367XJW6</accession>
<keyword evidence="4" id="KW-0472">Membrane</keyword>
<dbReference type="EMBL" id="JPWH01000001">
    <property type="protein sequence ID" value="RCK53957.1"/>
    <property type="molecule type" value="Genomic_DNA"/>
</dbReference>
<keyword evidence="1 3" id="KW-0807">Transducer</keyword>
<comment type="caution">
    <text evidence="8">The sequence shown here is derived from an EMBL/GenBank/DDBJ whole genome shotgun (WGS) entry which is preliminary data.</text>
</comment>
<dbReference type="OrthoDB" id="2489132at2"/>
<keyword evidence="4" id="KW-1133">Transmembrane helix</keyword>
<dbReference type="CDD" id="cd06225">
    <property type="entry name" value="HAMP"/>
    <property type="match status" value="1"/>
</dbReference>
<feature type="domain" description="Methyl-accepting transducer" evidence="5">
    <location>
        <begin position="426"/>
        <end position="655"/>
    </location>
</feature>
<dbReference type="PROSITE" id="PS50111">
    <property type="entry name" value="CHEMOTAXIS_TRANSDUC_2"/>
    <property type="match status" value="1"/>
</dbReference>
<dbReference type="InterPro" id="IPR013587">
    <property type="entry name" value="Nitrate/nitrite_sensing"/>
</dbReference>
<feature type="domain" description="NIT" evidence="7">
    <location>
        <begin position="51"/>
        <end position="302"/>
    </location>
</feature>
<dbReference type="Pfam" id="PF08376">
    <property type="entry name" value="NIT"/>
    <property type="match status" value="1"/>
</dbReference>
<name>A0A367XJW6_9PROT</name>
<protein>
    <submittedName>
        <fullName evidence="8">Chemotaxis protein</fullName>
    </submittedName>
</protein>
<dbReference type="Pfam" id="PF00015">
    <property type="entry name" value="MCPsignal"/>
    <property type="match status" value="1"/>
</dbReference>
<evidence type="ECO:0000259" key="7">
    <source>
        <dbReference type="PROSITE" id="PS50906"/>
    </source>
</evidence>
<keyword evidence="4" id="KW-0812">Transmembrane</keyword>
<evidence type="ECO:0000313" key="9">
    <source>
        <dbReference type="Proteomes" id="UP000252517"/>
    </source>
</evidence>
<evidence type="ECO:0000256" key="3">
    <source>
        <dbReference type="PROSITE-ProRule" id="PRU00284"/>
    </source>
</evidence>
<gene>
    <name evidence="8" type="ORF">TH25_00890</name>
</gene>
<comment type="similarity">
    <text evidence="2">Belongs to the methyl-accepting chemotaxis (MCP) protein family.</text>
</comment>
<dbReference type="Gene3D" id="6.10.340.10">
    <property type="match status" value="1"/>
</dbReference>
<feature type="transmembrane region" description="Helical" evidence="4">
    <location>
        <begin position="308"/>
        <end position="332"/>
    </location>
</feature>
<reference evidence="8 9" key="1">
    <citation type="submission" date="2014-07" db="EMBL/GenBank/DDBJ databases">
        <title>Draft genome sequence of Thalassospira profundimaris S25-3-2.</title>
        <authorList>
            <person name="Lai Q."/>
            <person name="Shao Z."/>
        </authorList>
    </citation>
    <scope>NUCLEOTIDE SEQUENCE [LARGE SCALE GENOMIC DNA]</scope>
    <source>
        <strain evidence="8 9">S25-3-2</strain>
    </source>
</reference>
<dbReference type="SMART" id="SM00283">
    <property type="entry name" value="MA"/>
    <property type="match status" value="1"/>
</dbReference>
<organism evidence="8 9">
    <name type="scientific">Thalassospira profundimaris</name>
    <dbReference type="NCBI Taxonomy" id="502049"/>
    <lineage>
        <taxon>Bacteria</taxon>
        <taxon>Pseudomonadati</taxon>
        <taxon>Pseudomonadota</taxon>
        <taxon>Alphaproteobacteria</taxon>
        <taxon>Rhodospirillales</taxon>
        <taxon>Thalassospiraceae</taxon>
        <taxon>Thalassospira</taxon>
    </lineage>
</organism>
<dbReference type="RefSeq" id="WP_114086530.1">
    <property type="nucleotide sequence ID" value="NZ_JPWH01000001.1"/>
</dbReference>